<gene>
    <name evidence="5" type="ORF">PXH69_33780</name>
</gene>
<dbReference type="CDD" id="cd17643">
    <property type="entry name" value="A_NRPS_Cytc1-like"/>
    <property type="match status" value="1"/>
</dbReference>
<feature type="domain" description="Carrier" evidence="4">
    <location>
        <begin position="2748"/>
        <end position="2823"/>
    </location>
</feature>
<dbReference type="GO" id="GO:0003824">
    <property type="term" value="F:catalytic activity"/>
    <property type="evidence" value="ECO:0007669"/>
    <property type="project" value="InterPro"/>
</dbReference>
<dbReference type="Pfam" id="PF00501">
    <property type="entry name" value="AMP-binding"/>
    <property type="match status" value="5"/>
</dbReference>
<feature type="domain" description="Carrier" evidence="4">
    <location>
        <begin position="618"/>
        <end position="693"/>
    </location>
</feature>
<dbReference type="SMART" id="SM00823">
    <property type="entry name" value="PKS_PP"/>
    <property type="match status" value="4"/>
</dbReference>
<dbReference type="InterPro" id="IPR010071">
    <property type="entry name" value="AA_adenyl_dom"/>
</dbReference>
<organism evidence="5 6">
    <name type="scientific">Rhodococcus qingshengii</name>
    <dbReference type="NCBI Taxonomy" id="334542"/>
    <lineage>
        <taxon>Bacteria</taxon>
        <taxon>Bacillati</taxon>
        <taxon>Actinomycetota</taxon>
        <taxon>Actinomycetes</taxon>
        <taxon>Mycobacteriales</taxon>
        <taxon>Nocardiaceae</taxon>
        <taxon>Rhodococcus</taxon>
        <taxon>Rhodococcus erythropolis group</taxon>
    </lineage>
</organism>
<dbReference type="InterPro" id="IPR042099">
    <property type="entry name" value="ANL_N_sf"/>
</dbReference>
<dbReference type="Gene3D" id="3.30.300.30">
    <property type="match status" value="4"/>
</dbReference>
<reference evidence="5" key="1">
    <citation type="submission" date="2023-02" db="EMBL/GenBank/DDBJ databases">
        <title>A novel hydrolase synthesized by Rhodococcus erythropolis HQ is responsible for the detoxification of Zearalenone.</title>
        <authorList>
            <person name="Hu J."/>
            <person name="Xu J."/>
        </authorList>
    </citation>
    <scope>NUCLEOTIDE SEQUENCE</scope>
    <source>
        <strain evidence="5">HQ</strain>
    </source>
</reference>
<evidence type="ECO:0000313" key="5">
    <source>
        <dbReference type="EMBL" id="MDE8649937.1"/>
    </source>
</evidence>
<dbReference type="PROSITE" id="PS00455">
    <property type="entry name" value="AMP_BINDING"/>
    <property type="match status" value="4"/>
</dbReference>
<dbReference type="Proteomes" id="UP001217325">
    <property type="component" value="Unassembled WGS sequence"/>
</dbReference>
<dbReference type="InterPro" id="IPR020845">
    <property type="entry name" value="AMP-binding_CS"/>
</dbReference>
<dbReference type="PROSITE" id="PS00012">
    <property type="entry name" value="PHOSPHOPANTETHEINE"/>
    <property type="match status" value="4"/>
</dbReference>
<dbReference type="EMBL" id="JARDXE010000038">
    <property type="protein sequence ID" value="MDE8649937.1"/>
    <property type="molecule type" value="Genomic_DNA"/>
</dbReference>
<dbReference type="InterPro" id="IPR006162">
    <property type="entry name" value="Ppantetheine_attach_site"/>
</dbReference>
<dbReference type="GO" id="GO:0005829">
    <property type="term" value="C:cytosol"/>
    <property type="evidence" value="ECO:0007669"/>
    <property type="project" value="TreeGrafter"/>
</dbReference>
<dbReference type="NCBIfam" id="TIGR01733">
    <property type="entry name" value="AA-adenyl-dom"/>
    <property type="match status" value="4"/>
</dbReference>
<comment type="cofactor">
    <cofactor evidence="1">
        <name>pantetheine 4'-phosphate</name>
        <dbReference type="ChEBI" id="CHEBI:47942"/>
    </cofactor>
</comment>
<dbReference type="FunFam" id="3.30.300.30:FF:000010">
    <property type="entry name" value="Enterobactin synthetase component F"/>
    <property type="match status" value="2"/>
</dbReference>
<dbReference type="CDD" id="cd19540">
    <property type="entry name" value="LCL_NRPS-like"/>
    <property type="match status" value="4"/>
</dbReference>
<proteinExistence type="predicted"/>
<dbReference type="Gene3D" id="3.40.50.12780">
    <property type="entry name" value="N-terminal domain of ligase-like"/>
    <property type="match status" value="2"/>
</dbReference>
<evidence type="ECO:0000256" key="1">
    <source>
        <dbReference type="ARBA" id="ARBA00001957"/>
    </source>
</evidence>
<dbReference type="InterPro" id="IPR045851">
    <property type="entry name" value="AMP-bd_C_sf"/>
</dbReference>
<dbReference type="InterPro" id="IPR036736">
    <property type="entry name" value="ACP-like_sf"/>
</dbReference>
<dbReference type="GO" id="GO:0043041">
    <property type="term" value="P:amino acid activation for nonribosomal peptide biosynthetic process"/>
    <property type="evidence" value="ECO:0007669"/>
    <property type="project" value="TreeGrafter"/>
</dbReference>
<dbReference type="PROSITE" id="PS50075">
    <property type="entry name" value="CARRIER"/>
    <property type="match status" value="4"/>
</dbReference>
<dbReference type="CDD" id="cd05930">
    <property type="entry name" value="A_NRPS"/>
    <property type="match status" value="1"/>
</dbReference>
<accession>A0AAW6LQM4</accession>
<dbReference type="PANTHER" id="PTHR45527">
    <property type="entry name" value="NONRIBOSOMAL PEPTIDE SYNTHETASE"/>
    <property type="match status" value="1"/>
</dbReference>
<dbReference type="FunFam" id="3.40.50.980:FF:000002">
    <property type="entry name" value="Enterobactin synthetase component F"/>
    <property type="match status" value="3"/>
</dbReference>
<dbReference type="Gene3D" id="1.10.1200.10">
    <property type="entry name" value="ACP-like"/>
    <property type="match status" value="4"/>
</dbReference>
<dbReference type="Gene3D" id="3.30.559.10">
    <property type="entry name" value="Chloramphenicol acetyltransferase-like domain"/>
    <property type="match status" value="4"/>
</dbReference>
<comment type="caution">
    <text evidence="5">The sequence shown here is derived from an EMBL/GenBank/DDBJ whole genome shotgun (WGS) entry which is preliminary data.</text>
</comment>
<dbReference type="SUPFAM" id="SSF56801">
    <property type="entry name" value="Acetyl-CoA synthetase-like"/>
    <property type="match status" value="5"/>
</dbReference>
<keyword evidence="3" id="KW-0597">Phosphoprotein</keyword>
<dbReference type="SUPFAM" id="SSF52777">
    <property type="entry name" value="CoA-dependent acyltransferases"/>
    <property type="match status" value="8"/>
</dbReference>
<dbReference type="GO" id="GO:0008610">
    <property type="term" value="P:lipid biosynthetic process"/>
    <property type="evidence" value="ECO:0007669"/>
    <property type="project" value="UniProtKB-ARBA"/>
</dbReference>
<dbReference type="Gene3D" id="3.30.559.30">
    <property type="entry name" value="Nonribosomal peptide synthetase, condensation domain"/>
    <property type="match status" value="4"/>
</dbReference>
<evidence type="ECO:0000256" key="2">
    <source>
        <dbReference type="ARBA" id="ARBA00022450"/>
    </source>
</evidence>
<dbReference type="PANTHER" id="PTHR45527:SF14">
    <property type="entry name" value="PLIPASTATIN SYNTHASE SUBUNIT B"/>
    <property type="match status" value="1"/>
</dbReference>
<dbReference type="InterPro" id="IPR000873">
    <property type="entry name" value="AMP-dep_synth/lig_dom"/>
</dbReference>
<feature type="domain" description="Carrier" evidence="4">
    <location>
        <begin position="3820"/>
        <end position="3895"/>
    </location>
</feature>
<dbReference type="FunFam" id="3.40.50.980:FF:000001">
    <property type="entry name" value="Non-ribosomal peptide synthetase"/>
    <property type="match status" value="4"/>
</dbReference>
<dbReference type="FunFam" id="3.30.300.30:FF:000015">
    <property type="entry name" value="Nonribosomal peptide synthase SidD"/>
    <property type="match status" value="1"/>
</dbReference>
<dbReference type="Gene3D" id="3.40.50.980">
    <property type="match status" value="6"/>
</dbReference>
<dbReference type="InterPro" id="IPR009081">
    <property type="entry name" value="PP-bd_ACP"/>
</dbReference>
<dbReference type="GO" id="GO:0044550">
    <property type="term" value="P:secondary metabolite biosynthetic process"/>
    <property type="evidence" value="ECO:0007669"/>
    <property type="project" value="UniProtKB-ARBA"/>
</dbReference>
<dbReference type="InterPro" id="IPR023213">
    <property type="entry name" value="CAT-like_dom_sf"/>
</dbReference>
<dbReference type="SUPFAM" id="SSF47336">
    <property type="entry name" value="ACP-like"/>
    <property type="match status" value="4"/>
</dbReference>
<dbReference type="Gene3D" id="2.30.38.10">
    <property type="entry name" value="Luciferase, Domain 3"/>
    <property type="match status" value="3"/>
</dbReference>
<evidence type="ECO:0000259" key="4">
    <source>
        <dbReference type="PROSITE" id="PS50075"/>
    </source>
</evidence>
<evidence type="ECO:0000256" key="3">
    <source>
        <dbReference type="ARBA" id="ARBA00022553"/>
    </source>
</evidence>
<dbReference type="CDD" id="cd17646">
    <property type="entry name" value="A_NRPS_AB3403-like"/>
    <property type="match status" value="2"/>
</dbReference>
<dbReference type="FunFam" id="3.40.50.12780:FF:000012">
    <property type="entry name" value="Non-ribosomal peptide synthetase"/>
    <property type="match status" value="4"/>
</dbReference>
<protein>
    <submittedName>
        <fullName evidence="5">Amino acid adenylation domain-containing protein</fullName>
    </submittedName>
</protein>
<dbReference type="InterPro" id="IPR020806">
    <property type="entry name" value="PKS_PP-bd"/>
</dbReference>
<dbReference type="Pfam" id="PF13193">
    <property type="entry name" value="AMP-binding_C"/>
    <property type="match status" value="4"/>
</dbReference>
<dbReference type="RefSeq" id="WP_275233091.1">
    <property type="nucleotide sequence ID" value="NZ_JARDXE010000038.1"/>
</dbReference>
<keyword evidence="2" id="KW-0596">Phosphopantetheine</keyword>
<dbReference type="Pfam" id="PF00550">
    <property type="entry name" value="PP-binding"/>
    <property type="match status" value="4"/>
</dbReference>
<evidence type="ECO:0000313" key="6">
    <source>
        <dbReference type="Proteomes" id="UP001217325"/>
    </source>
</evidence>
<dbReference type="GO" id="GO:0031177">
    <property type="term" value="F:phosphopantetheine binding"/>
    <property type="evidence" value="ECO:0007669"/>
    <property type="project" value="InterPro"/>
</dbReference>
<name>A0AAW6LQM4_RHOSG</name>
<dbReference type="InterPro" id="IPR025110">
    <property type="entry name" value="AMP-bd_C"/>
</dbReference>
<dbReference type="FunFam" id="2.30.38.10:FF:000001">
    <property type="entry name" value="Non-ribosomal peptide synthetase PvdI"/>
    <property type="match status" value="1"/>
</dbReference>
<sequence>MSVGIPGPQSLTIEDLPKLVAAVAAVDPDRVALSHGGTEISYGRLNDELVTLDTAMGGALGADALVPVVVSTVLPELIGSEADGLGAVVDRLITDGTSIVEVASESDAHVTLAGLFDEQVERTPDALALDYAGTQLTYAQFDARANRLARELVAAGVGPDSLVGLAMRRSIDLLVSMYAIVKAGGAYVPLDPDHPADRLAYVLEIAKPTAVLTRTSDAVVLPHGTPTLDVDTLDLSGRAETTVTDADRLAPLRADNTAYVIFTSGSTGRPKGVAVSHRAIVANLQWRQTEYGFTADDVILQKTPFTFDVSVWEFFWPLQVGASLVIAEPDGHRDPVYVARTMIERGVTAVHFVPSMLAVFVAEPLVAQVKTLRYVFASGEALPARTAARLREVSSAGLHNLYGPTEAAVDVTYYETGEQDQVSVPIGAAVADTELLVLDDALRPSPSGVAGELYLAGIQLARGYVSRPDLTADRFVARPGATDGSRMYRTGDLVRWRGAGANRQLEYIGRTDFQVKLRGLRIELGEIEAALLDCEGVSQAVVIVHSDETIGDNLVAYIVAEGIDSENLTSSLGERLPDYMIPAMFVELDEFPLNASGKLDRKALPTPEFASKTVEYREPATPTEAGVVAIFADLLGQDRVGADDGFFELGGNSLLATRVVARINAEHGISIDMRNFFDAPTAAELAVFIDEAKISEDRKAHVPLITRERPELVPLSLAQQRMWFLNRFEPESAVDHIPVALRLSGALDVDALQGALEDLIERHEILRTVYPEVDGVGYQRLVDIAAVVPNLTPIRVDESAIVERVTDFVTPGFDVTTEVPIRAALFQFAADEFVLVFVVHHISGDGFSMGPLTKDIVSSYVSRTQGISHDLAPLPVQFADFALWQREVLGSEDDPDSLITRQVDYWRHALAGIPDQLDLPSDRPRPRVASNRGAGHTFTIEPDLHQALNRIALDNNASLFMVLHSAVAILLARLSGTSDIVIGTPVAGRGDQALDDLIGMFVNTLVLRTEVDLEASARDMISRARESDLSGFGHADVPFERLVEVLNPARSQARNPLFQVMLSLQNLGQSMQQSLEVPGLRISGLDVESSAAKFDLQFTVWESDTADKVGGLTVALVYATDLFDESSAKSIGKRLISVLEAMVADPSVRVGDVDMFDSGERSLVLESWNGTAHEVADVSLVDVFDAQVAASPDAVALSFEGVSLSYAAFDARVNRLARYLISVGVGPESLVGVAVRRSVDLLVAVYGVLKAGGGYVPVDPDQPAERNAYVLESASPVCVISTSDVGFDAGVVPVVEVDVVDVSGFSDNPVSDIDRVSPLRSGNAAYVIFTSGSTGRPKGVSVSHAAIVNRLAWMQDEYGLDSSDVVLQKTPFTFDVSVWELFWPLQVGARLVVAVPDGHRDPRYLTSVIVGEGVTTVHFVPSMLEVFVTDSSVAACVSLTRVFASGEALPASVVADVWAVLPGVGVHNLYGPTEAAVDVTFHEVVPADVLGVPIGAPVWNTQVFVLDSRLSPVPVGVAGELYLAGVQLARGYVGRPDLSSDRFVANPFSGDGGRMYRSGDVVRWTASGELEYIGRSDFQVKLHGLRIELGEIESVIREHESVSSVVVVVREDVLVAYVTAAGGVVDVDELKRVVAGRLPGYMVPAVVMVLEELPLGVSGKLDRKLLPDPVFVAREFRAPSSVAEIAVAGVFGDVLRLEQVGLDDDFFELGGNSLVATQLVARVGQALDTQVPVRVLFDASTVEGLAAQVELIAGAGGRTALVARPRPALIPLSLAQQRMWFLSRFDPDSAVNNIPIALNIKGVLNVSALRHAISDVIERHESLRTVYPEQGGQGHQVVLPSSEVPVELTPKVIDASHIHNELLSFALQGFDVTSTVPVRVGLFELAEDSYVLAFVVHHIAADGFSMRPLTRDVMVAYTARVSNGVPNWTPLEVQYADYALWQREVLGDEDDPDSLISAQLDHWRSVLRDSPEVLALPADRSRPVVASNRGATYRFSVSEEIRSSLDSLARERNASLFMVMHSALAVLLARLSGTSDIVIGTPVAGRGEKALDDVIGMFVNTLVLRTPVDLASSFSALVSATRRTDLQALGNGDVPFERLVEVLDPTRSQAHHPLFQVALFFQNMSQDALELSGLEVSGVEFDAGIAKFDLQLTLAPRVEDALEDGMFAEFAYATDLFDESTIRGFADRFTRILEQVVVDPSITVGDIELLDEAERESLLTARNSTAHDVGNSETLASLFDTRVALAPDAVAVVFDGQSLTYGELSERVNKLARKLIEDGVGPESLVALAMRRSLDLVVGMYAVIAAGGAYVPLDPDHPAERIGHILTTADPVCVLSTTRDAFVAPNGADVLLIDAADFSSYSPSVVSDADRRGRLHDVNAAYVIFTSGSTGKPKGVAVSHHAIVNQVLWMQDQYSIGTEDVYLQKTATTFDVSLWGYFTALLSGTSVVLASHDGHRDPAYLAGLIEDHRVTLTDFVPSMLTVFAASVPERALVSLRDVFVIGEALPVETVRAFAQVSSASLHNVYGPTEAAVSITYYEVDGSESTGIPIGVPEWNSQVYVLDSRLQPVPVGVAGELYLAGDQLARGYVARPDLTSDRFIANPFAKVSDTNGEINPGGSRMYRTGDLVWWNTAGELEYVGRTDFQVKFRGQRIELGEIESALLAHPTVAQCVVAVVHTDTGDQLAAYVVASPSSVIDVAVLRASLPKVLPAYMIPTAIVVLEELPLNSSGKLDRKLLPEPKFEVAVFRAPATPVQEIVASVFGEVLGVPRVGLDDDFFALGGNSLIATQVAARLGEALDSRVAVRLLFEASSVESLAARVESEVGSGDRVALVAQVRPERVPLSLAQQRMWFLNRFEPGSAVNNLPLAIRLTGSLNVAALQVAVADLVARHEILRTVYPEFDGEGYQQVLSATESVSLAVPVEIATDDVVKVVTEFVSVGFDVTSEVPVRARLFRVDDHEHVLVFVVHHIAGDGFSFGPLSRDVMAAYAARLSDDAPNWEPMAVQYADYSLWQRQVLGAADDPSSVLSRQLHYWTQTLAGAPDVLDLPADRVRPKVASNRGADFAFRIDRRINEAMNVIAREHRASLFMVAHAALAVLCARLSGTSDIAIGTPVAGRGDRALDDMIGMFVNTLVLRADVPSDDSFEALLDRVRTADLGAFAHSDIPFEQLVDVLDPERSQARHPLVQVVLTFQNMAPRVFELPGLSVSGVDPETEFAKFDLQLTLAEQFDESGAAAGLAAKFTYATDLFDESTVASMASRLVRVLEAVADNSGVVVGDIELLAPSERADVLGEWAVPGVNVNADATLAAMFESQVRDTPDAIAVVFEGRRLTYSELDSLANRLARKLVEFGVGPESLVAVLLPRSVELVVALLAVVKAGGGYLPVDPSYPAERIAYTLADARPLVVLGSADVAIDIEVPVLDVTSEDLSSYDAAALTDADRCGRLRADDVAYVIYTSGSTGRPKGVAVTHRNVVELFANSQPNFEFDSSDVWTLFHSYAFDFSVWELWGPLLYGGTVVVVDYLTSRSPEQFRELVVREKVTVLNQTPSAFYQFAEADRAVGDSAGSLSLKHVIFGGEALDLSQLTRWYDRHGDSSPRLVNMYGITETTVHVSFLGLDAEMVRGASASVIGRGLGGFSVFVLDDRLRPVPVGVRGEMYVAGAQLSRGYVGQPGLTAGRFVANPFARNGSGGLMYRTGDVARWNVDGMLEYAGRSDSQVQLRGFRIEIGEIEAALLRVEGVAHAVAMVRADDALGERLVGYVVPAAGSELEVSDVLASVSQFLTGYMVPDSLVVLDELPLTVNGKLDRKALPDPIVQLREFRAPATPVETVVAAVFADVLGVERVGLDDDFFALGGNSLVATRLAARLGQALNTQVAVRILFENSTVASLARSVSALAGSGARKVLEARDRPERIPLSLAQQRMWLVNQMDSASPAYNIPLALRLSGELDVEALRASLRDVLVRHESLRTKYPSDVDGPTQVIVTVDDIAPALEVVQLEDGGAAYERVAQFVSRGFDVAREIPVRAELLQLAPGDFVFVLVAHHIAADGESMAPLARDMMVAYESRSRGAAPTWAPLPVQYADFALWQREVVGSIDQVGSPAAKQLGFWHRNLSGLNAIGGLRADRQRPEHMSTKAGVAEFTVDAATSARLNEIAREHNATLFMVAHAALGVLITRMGGSRDFAIGTVVAGRGEKHLDDVVGMFVNTLTLRTAPDLDAGFGELVSLVRDTDLEAFANGDVPFEEVTGALGVSANDLFQIALSVEPMAGAEFSLGGLTITAVEGVEATAKFDLQLTLTTDPQTQGMVGHLVYAADLFDQHTVDEYAQRFVRVIEQVVADPSRPIGDIEIMSVEERDALIGLSEPVSTRSGETSTLQLLPQLLATAVEADPEAPALAVDGEEFTYQDVDMRSSRLSREVIGGGIGPGDLVALVGLSGLDAVVAMWALSKAGAAIVAAPGGHSIEGEVLPDAVRMVITSVSSATSISSPDVTTLLLDDPEVMERIASLSARPVNYSDRTRLLGVDDVALSSVTADADSVSYGQLTEIMAKLRSAHDVDYESRLMYAGPIGDELAVKTVFLAASTGAAVVLPPNILNGTDINQILADEWVTHAVAPSERLSSIESESLPDLRFVVDSADWDNS</sequence>
<dbReference type="Pfam" id="PF00668">
    <property type="entry name" value="Condensation"/>
    <property type="match status" value="4"/>
</dbReference>
<dbReference type="InterPro" id="IPR001242">
    <property type="entry name" value="Condensation_dom"/>
</dbReference>
<dbReference type="NCBIfam" id="NF003417">
    <property type="entry name" value="PRK04813.1"/>
    <property type="match status" value="5"/>
</dbReference>
<feature type="domain" description="Carrier" evidence="4">
    <location>
        <begin position="1678"/>
        <end position="1753"/>
    </location>
</feature>